<dbReference type="RefSeq" id="WP_183910070.1">
    <property type="nucleotide sequence ID" value="NZ_JACHXZ010000002.1"/>
</dbReference>
<evidence type="ECO:0000259" key="3">
    <source>
        <dbReference type="Pfam" id="PF02371"/>
    </source>
</evidence>
<dbReference type="AlphaFoldDB" id="A0A839UQ47"/>
<dbReference type="Proteomes" id="UP000559987">
    <property type="component" value="Unassembled WGS sequence"/>
</dbReference>
<dbReference type="PANTHER" id="PTHR33055:SF13">
    <property type="entry name" value="TRANSPOSASE"/>
    <property type="match status" value="1"/>
</dbReference>
<evidence type="ECO:0000259" key="2">
    <source>
        <dbReference type="Pfam" id="PF01548"/>
    </source>
</evidence>
<feature type="domain" description="Transposase IS116/IS110/IS902 C-terminal" evidence="3">
    <location>
        <begin position="191"/>
        <end position="273"/>
    </location>
</feature>
<dbReference type="InterPro" id="IPR003346">
    <property type="entry name" value="Transposase_20"/>
</dbReference>
<dbReference type="Pfam" id="PF02371">
    <property type="entry name" value="Transposase_20"/>
    <property type="match status" value="1"/>
</dbReference>
<dbReference type="GO" id="GO:0006313">
    <property type="term" value="P:DNA transposition"/>
    <property type="evidence" value="ECO:0007669"/>
    <property type="project" value="InterPro"/>
</dbReference>
<keyword evidence="1" id="KW-0175">Coiled coil</keyword>
<dbReference type="InterPro" id="IPR047650">
    <property type="entry name" value="Transpos_IS110"/>
</dbReference>
<gene>
    <name evidence="4" type="ORF">FHS30_001783</name>
</gene>
<accession>A0A839UQ47</accession>
<feature type="domain" description="Transposase IS110-like N-terminal" evidence="2">
    <location>
        <begin position="8"/>
        <end position="150"/>
    </location>
</feature>
<sequence length="313" mass="35123">MDTSEINVGIDTSSKQLDIYVRPIGQFFSVCNDTAGIKDAVKRIQKLKPKRVLIESTGRLELEFVCAAHKAGLPIVVCNPGHVRSFAKSAGRVAKTDKLDAMDIAHFGEAMKPRLSSIKPEKLRAISDLLVFRSQCLEMSTMQKNRLKRMPKSVHKPIHAILKAIKKELKSIDKALDKLINSIAEWRQKRDLLLSAKGVGNVLAYTLMSELPELGQLNRKEIAALVGIAPMNRDSGSFQGKRYIRGGRHRVRTVLFVSMMSAIQCHPKLKPMYERMVTAGKPKKVALIACMRKQLTILNTMVKNNTYWDEKMA</sequence>
<dbReference type="NCBIfam" id="NF033542">
    <property type="entry name" value="transpos_IS110"/>
    <property type="match status" value="1"/>
</dbReference>
<comment type="caution">
    <text evidence="4">The sequence shown here is derived from an EMBL/GenBank/DDBJ whole genome shotgun (WGS) entry which is preliminary data.</text>
</comment>
<dbReference type="PANTHER" id="PTHR33055">
    <property type="entry name" value="TRANSPOSASE FOR INSERTION SEQUENCE ELEMENT IS1111A"/>
    <property type="match status" value="1"/>
</dbReference>
<feature type="coiled-coil region" evidence="1">
    <location>
        <begin position="162"/>
        <end position="189"/>
    </location>
</feature>
<protein>
    <submittedName>
        <fullName evidence="4">Transposase</fullName>
    </submittedName>
</protein>
<organism evidence="4 5">
    <name type="scientific">Simiduia aestuariiviva</name>
    <dbReference type="NCBI Taxonomy" id="1510459"/>
    <lineage>
        <taxon>Bacteria</taxon>
        <taxon>Pseudomonadati</taxon>
        <taxon>Pseudomonadota</taxon>
        <taxon>Gammaproteobacteria</taxon>
        <taxon>Cellvibrionales</taxon>
        <taxon>Cellvibrionaceae</taxon>
        <taxon>Simiduia</taxon>
    </lineage>
</organism>
<dbReference type="GO" id="GO:0003677">
    <property type="term" value="F:DNA binding"/>
    <property type="evidence" value="ECO:0007669"/>
    <property type="project" value="InterPro"/>
</dbReference>
<proteinExistence type="predicted"/>
<dbReference type="InterPro" id="IPR002525">
    <property type="entry name" value="Transp_IS110-like_N"/>
</dbReference>
<name>A0A839UQ47_9GAMM</name>
<dbReference type="GO" id="GO:0004803">
    <property type="term" value="F:transposase activity"/>
    <property type="evidence" value="ECO:0007669"/>
    <property type="project" value="InterPro"/>
</dbReference>
<dbReference type="Pfam" id="PF01548">
    <property type="entry name" value="DEDD_Tnp_IS110"/>
    <property type="match status" value="1"/>
</dbReference>
<keyword evidence="5" id="KW-1185">Reference proteome</keyword>
<evidence type="ECO:0000256" key="1">
    <source>
        <dbReference type="SAM" id="Coils"/>
    </source>
</evidence>
<reference evidence="4 5" key="1">
    <citation type="submission" date="2020-08" db="EMBL/GenBank/DDBJ databases">
        <title>Genomic Encyclopedia of Type Strains, Phase III (KMG-III): the genomes of soil and plant-associated and newly described type strains.</title>
        <authorList>
            <person name="Whitman W."/>
        </authorList>
    </citation>
    <scope>NUCLEOTIDE SEQUENCE [LARGE SCALE GENOMIC DNA]</scope>
    <source>
        <strain evidence="4 5">CECT 8571</strain>
    </source>
</reference>
<evidence type="ECO:0000313" key="5">
    <source>
        <dbReference type="Proteomes" id="UP000559987"/>
    </source>
</evidence>
<dbReference type="EMBL" id="JACHXZ010000002">
    <property type="protein sequence ID" value="MBB3168599.1"/>
    <property type="molecule type" value="Genomic_DNA"/>
</dbReference>
<evidence type="ECO:0000313" key="4">
    <source>
        <dbReference type="EMBL" id="MBB3168599.1"/>
    </source>
</evidence>